<keyword evidence="2" id="KW-1185">Reference proteome</keyword>
<protein>
    <submittedName>
        <fullName evidence="1">Uncharacterized protein</fullName>
    </submittedName>
</protein>
<dbReference type="PROSITE" id="PS51257">
    <property type="entry name" value="PROKAR_LIPOPROTEIN"/>
    <property type="match status" value="1"/>
</dbReference>
<organism evidence="1 2">
    <name type="scientific">Trichuris suis</name>
    <name type="common">pig whipworm</name>
    <dbReference type="NCBI Taxonomy" id="68888"/>
    <lineage>
        <taxon>Eukaryota</taxon>
        <taxon>Metazoa</taxon>
        <taxon>Ecdysozoa</taxon>
        <taxon>Nematoda</taxon>
        <taxon>Enoplea</taxon>
        <taxon>Dorylaimia</taxon>
        <taxon>Trichinellida</taxon>
        <taxon>Trichuridae</taxon>
        <taxon>Trichuris</taxon>
    </lineage>
</organism>
<proteinExistence type="predicted"/>
<gene>
    <name evidence="1" type="ORF">M513_11885</name>
</gene>
<dbReference type="Proteomes" id="UP000030764">
    <property type="component" value="Unassembled WGS sequence"/>
</dbReference>
<dbReference type="EMBL" id="KL363335">
    <property type="protein sequence ID" value="KFD47236.1"/>
    <property type="molecule type" value="Genomic_DNA"/>
</dbReference>
<reference evidence="1 2" key="1">
    <citation type="journal article" date="2014" name="Nat. Genet.">
        <title>Genome and transcriptome of the porcine whipworm Trichuris suis.</title>
        <authorList>
            <person name="Jex A.R."/>
            <person name="Nejsum P."/>
            <person name="Schwarz E.M."/>
            <person name="Hu L."/>
            <person name="Young N.D."/>
            <person name="Hall R.S."/>
            <person name="Korhonen P.K."/>
            <person name="Liao S."/>
            <person name="Thamsborg S."/>
            <person name="Xia J."/>
            <person name="Xu P."/>
            <person name="Wang S."/>
            <person name="Scheerlinck J.P."/>
            <person name="Hofmann A."/>
            <person name="Sternberg P.W."/>
            <person name="Wang J."/>
            <person name="Gasser R.B."/>
        </authorList>
    </citation>
    <scope>NUCLEOTIDE SEQUENCE [LARGE SCALE GENOMIC DNA]</scope>
    <source>
        <strain evidence="1">DCEP-RM93M</strain>
    </source>
</reference>
<dbReference type="AlphaFoldDB" id="A0A085LQJ0"/>
<evidence type="ECO:0000313" key="1">
    <source>
        <dbReference type="EMBL" id="KFD47236.1"/>
    </source>
</evidence>
<name>A0A085LQJ0_9BILA</name>
<accession>A0A085LQJ0</accession>
<evidence type="ECO:0000313" key="2">
    <source>
        <dbReference type="Proteomes" id="UP000030764"/>
    </source>
</evidence>
<sequence length="137" mass="15461">MLRKGGNMEVAMCLHNVRSTKLCSTMGWSSLSACSALGGACIAGEHLRSEHAVDVGHLDNGVERQLRLSDQTRRVGNCRATDRRMVNVTKQAIILMDDFWKRSDTIWTFSSVVRHLLVDEEERSQSQFVLKYNPSSY</sequence>